<keyword evidence="2" id="KW-1185">Reference proteome</keyword>
<evidence type="ECO:0000313" key="2">
    <source>
        <dbReference type="Proteomes" id="UP001634007"/>
    </source>
</evidence>
<dbReference type="Pfam" id="PF14736">
    <property type="entry name" value="N_Asn_amidohyd"/>
    <property type="match status" value="1"/>
</dbReference>
<accession>A0ABD3JWD6</accession>
<dbReference type="EMBL" id="JBJKBG010000007">
    <property type="protein sequence ID" value="KAL3731773.1"/>
    <property type="molecule type" value="Genomic_DNA"/>
</dbReference>
<dbReference type="Proteomes" id="UP001634007">
    <property type="component" value="Unassembled WGS sequence"/>
</dbReference>
<reference evidence="1 2" key="1">
    <citation type="submission" date="2024-11" db="EMBL/GenBank/DDBJ databases">
        <title>Chromosome-level genome assembly of Eucalyptus globulus Labill. provides insights into its genome evolution.</title>
        <authorList>
            <person name="Li X."/>
        </authorList>
    </citation>
    <scope>NUCLEOTIDE SEQUENCE [LARGE SCALE GENOMIC DNA]</scope>
    <source>
        <strain evidence="1">CL2024</strain>
        <tissue evidence="1">Fresh tender leaves</tissue>
    </source>
</reference>
<name>A0ABD3JWD6_EUCGL</name>
<comment type="caution">
    <text evidence="1">The sequence shown here is derived from an EMBL/GenBank/DDBJ whole genome shotgun (WGS) entry which is preliminary data.</text>
</comment>
<organism evidence="1 2">
    <name type="scientific">Eucalyptus globulus</name>
    <name type="common">Tasmanian blue gum</name>
    <dbReference type="NCBI Taxonomy" id="34317"/>
    <lineage>
        <taxon>Eukaryota</taxon>
        <taxon>Viridiplantae</taxon>
        <taxon>Streptophyta</taxon>
        <taxon>Embryophyta</taxon>
        <taxon>Tracheophyta</taxon>
        <taxon>Spermatophyta</taxon>
        <taxon>Magnoliopsida</taxon>
        <taxon>eudicotyledons</taxon>
        <taxon>Gunneridae</taxon>
        <taxon>Pentapetalae</taxon>
        <taxon>rosids</taxon>
        <taxon>malvids</taxon>
        <taxon>Myrtales</taxon>
        <taxon>Myrtaceae</taxon>
        <taxon>Myrtoideae</taxon>
        <taxon>Eucalypteae</taxon>
        <taxon>Eucalyptus</taxon>
    </lineage>
</organism>
<evidence type="ECO:0000313" key="1">
    <source>
        <dbReference type="EMBL" id="KAL3731773.1"/>
    </source>
</evidence>
<dbReference type="PANTHER" id="PTHR12498">
    <property type="entry name" value="N-TERMINAL ASPARAGINE AMIDOHYDROLASE"/>
    <property type="match status" value="1"/>
</dbReference>
<gene>
    <name evidence="1" type="ORF">ACJRO7_028617</name>
</gene>
<dbReference type="InterPro" id="IPR026750">
    <property type="entry name" value="NTAN1"/>
</dbReference>
<dbReference type="AlphaFoldDB" id="A0ABD3JWD6"/>
<evidence type="ECO:0008006" key="3">
    <source>
        <dbReference type="Google" id="ProtNLM"/>
    </source>
</evidence>
<dbReference type="PANTHER" id="PTHR12498:SF0">
    <property type="entry name" value="PROTEIN N-TERMINAL ASPARAGINE AMIDOHYDROLASE"/>
    <property type="match status" value="1"/>
</dbReference>
<protein>
    <recommendedName>
        <fullName evidence="3">Protein N-terminal asparagine amidohydrolase</fullName>
    </recommendedName>
</protein>
<sequence length="350" mass="39429">MILVDGVPVVPDSDPPSPSQVLEILAALMDHPTLLSASHSFKNTPERRFSISEESGLGSIAQPKCVYVFQREYAIVDPALVDVVGTDEATTCVGLVIRNRSNGKISIAHLDFPAIVEMGLAQMLSQAFDHDLQDEMDVHVIGGFEDASLKRINHSDGSEIHEKVGGYSLPLCIKLIETLLRRREKFHIQTFFVLGHNTRRDADGRAYPIITGFLVETSNGSVSPACFDRTSRCPDEVVRRIRITACSDDPTWRGKLLETYHTQDDKFIIAPCYWSGRQFHNASTRQHLSDSQLLLTCSTSPYAEGPDFVDNIRRRFDYIIKHPDWKETFPKRQPRVFERNGQGGWRRCGD</sequence>
<proteinExistence type="predicted"/>